<sequence>MRRYAKRRPARRPKKRAPTRKYRRPTRPSYRRRKFGGMTKRSVLNATSRKKKNVMLTWSNQNATQTTISQQPLILSGGTNANLAWVMFRPTGMDLITNVTGNTVVQEAARTATTCYMRGFAEHVRVETSTGNPWFHRRICFTSRDNVFILPNPADATGTERSQIASGVFETSNGNQRLAANMTIDTLSQTYLNQKGVLFKGAEGVDWDDVIIAPVDTARVDLKYDKTFVYKSGNERGILREMKLWHPMNKNLVFDDDQSGVTEQTADYSVRDKRGMGNYHVLDIFSQGTSGATTDRLSIRFNSTMYWHEK</sequence>
<name>A0AAU6S581_9VIRU</name>
<reference evidence="2" key="1">
    <citation type="journal article" date="2024" name="Microbiol. Spectr.">
        <title>Full-genome sequencing of dozens of new DNA viruses found in Spanish bat feces.</title>
        <authorList>
            <person name="Buigues J."/>
            <person name="Vinals A."/>
            <person name="Martinez-Recio R."/>
            <person name="Monros J.S."/>
            <person name="Sanjuan R."/>
            <person name="Cuevas J.M."/>
        </authorList>
    </citation>
    <scope>NUCLEOTIDE SEQUENCE</scope>
    <source>
        <strain evidence="2">MAVG7</strain>
    </source>
</reference>
<feature type="region of interest" description="Disordered" evidence="1">
    <location>
        <begin position="1"/>
        <end position="37"/>
    </location>
</feature>
<feature type="compositionally biased region" description="Basic residues" evidence="1">
    <location>
        <begin position="1"/>
        <end position="35"/>
    </location>
</feature>
<accession>A0AAU6S581</accession>
<evidence type="ECO:0000256" key="1">
    <source>
        <dbReference type="SAM" id="MobiDB-lite"/>
    </source>
</evidence>
<dbReference type="EMBL" id="PP410074">
    <property type="protein sequence ID" value="WZK92878.1"/>
    <property type="molecule type" value="Genomic_DNA"/>
</dbReference>
<reference evidence="2" key="2">
    <citation type="submission" date="2024-02" db="EMBL/GenBank/DDBJ databases">
        <authorList>
            <person name="Buigues J."/>
            <person name="Vinals A."/>
            <person name="Martinez-Recio R."/>
            <person name="S Monros J."/>
            <person name="Sanjuan R."/>
            <person name="Cuevas J.M."/>
        </authorList>
    </citation>
    <scope>NUCLEOTIDE SEQUENCE</scope>
    <source>
        <strain evidence="2">MAVG7</strain>
    </source>
</reference>
<evidence type="ECO:0000313" key="2">
    <source>
        <dbReference type="EMBL" id="WZK92878.1"/>
    </source>
</evidence>
<proteinExistence type="predicted"/>
<organism evidence="2">
    <name type="scientific">Barbastella barbastellus feces associated gemykolovirus 1</name>
    <dbReference type="NCBI Taxonomy" id="3139970"/>
    <lineage>
        <taxon>Viruses</taxon>
        <taxon>Monodnaviria</taxon>
        <taxon>Shotokuvirae</taxon>
        <taxon>Cressdnaviricota</taxon>
        <taxon>Repensiviricetes</taxon>
        <taxon>Geplafuvirales</taxon>
        <taxon>Genomoviridae</taxon>
        <taxon>Gemykolovirus</taxon>
    </lineage>
</organism>
<protein>
    <submittedName>
        <fullName evidence="2">Capsid protein</fullName>
    </submittedName>
</protein>